<sequence>MSAFRVTNKDALFELALLAGNLSHECRNWLAAYATNDYPELQAIDQINGQIEGQLRGVAGQLRFGLVENAKRQLTQVYKKNAFLGRLVSNIESEAIRGSSKDFLVQSNREQKELLMMIDDALNRAFISALSASDSSEADEKKLDVAGIVRKLESIKLSKEDSKAAYGEPHRKNNIVGSLSTLSIDYTQVPNFTAFKVGDNKVLASEMWGMARAASNQAHHIQNLATRFLISQPHQPCINEVINLAGQIENQCRASLRSLGNFGTRPYNPKQLNNQMSKEVQNQVKAAKNKMDNLLTKKTKDKVLQTELTSRANALQTYFDVMAAAAQALAA</sequence>
<dbReference type="EMBL" id="HBHP01013280">
    <property type="protein sequence ID" value="CAD9760613.1"/>
    <property type="molecule type" value="Transcribed_RNA"/>
</dbReference>
<proteinExistence type="predicted"/>
<protein>
    <submittedName>
        <fullName evidence="1">Uncharacterized protein</fullName>
    </submittedName>
</protein>
<gene>
    <name evidence="1" type="ORF">LSP00402_LOCUS8256</name>
</gene>
<name>A0A7S2XC08_9EUKA</name>
<accession>A0A7S2XC08</accession>
<evidence type="ECO:0000313" key="1">
    <source>
        <dbReference type="EMBL" id="CAD9760613.1"/>
    </source>
</evidence>
<dbReference type="AlphaFoldDB" id="A0A7S2XC08"/>
<organism evidence="1">
    <name type="scientific">Lotharella oceanica</name>
    <dbReference type="NCBI Taxonomy" id="641309"/>
    <lineage>
        <taxon>Eukaryota</taxon>
        <taxon>Sar</taxon>
        <taxon>Rhizaria</taxon>
        <taxon>Cercozoa</taxon>
        <taxon>Chlorarachniophyceae</taxon>
        <taxon>Lotharella</taxon>
    </lineage>
</organism>
<reference evidence="1" key="1">
    <citation type="submission" date="2021-01" db="EMBL/GenBank/DDBJ databases">
        <authorList>
            <person name="Corre E."/>
            <person name="Pelletier E."/>
            <person name="Niang G."/>
            <person name="Scheremetjew M."/>
            <person name="Finn R."/>
            <person name="Kale V."/>
            <person name="Holt S."/>
            <person name="Cochrane G."/>
            <person name="Meng A."/>
            <person name="Brown T."/>
            <person name="Cohen L."/>
        </authorList>
    </citation>
    <scope>NUCLEOTIDE SEQUENCE</scope>
    <source>
        <strain evidence="1">CCMP622</strain>
    </source>
</reference>